<dbReference type="Gene3D" id="1.20.1070.10">
    <property type="entry name" value="Rhodopsin 7-helix transmembrane proteins"/>
    <property type="match status" value="1"/>
</dbReference>
<evidence type="ECO:0000313" key="3">
    <source>
        <dbReference type="Proteomes" id="UP000887574"/>
    </source>
</evidence>
<evidence type="ECO:0000256" key="2">
    <source>
        <dbReference type="SAM" id="SignalP"/>
    </source>
</evidence>
<evidence type="ECO:0000256" key="1">
    <source>
        <dbReference type="SAM" id="MobiDB-lite"/>
    </source>
</evidence>
<dbReference type="Proteomes" id="UP000887574">
    <property type="component" value="Unplaced"/>
</dbReference>
<accession>A0A915DB38</accession>
<dbReference type="WBParaSite" id="jg1738.1">
    <property type="protein sequence ID" value="jg1738.1"/>
    <property type="gene ID" value="jg1738"/>
</dbReference>
<keyword evidence="2" id="KW-0732">Signal</keyword>
<protein>
    <submittedName>
        <fullName evidence="4">G-protein coupled receptors family 1 profile domain-containing protein</fullName>
    </submittedName>
</protein>
<dbReference type="AlphaFoldDB" id="A0A915DB38"/>
<evidence type="ECO:0000313" key="4">
    <source>
        <dbReference type="WBParaSite" id="jg1738.1"/>
    </source>
</evidence>
<keyword evidence="3" id="KW-1185">Reference proteome</keyword>
<sequence length="215" mass="24297">MQRILWLAWITAFGISLPHLPFGEIMKKIYICCFAHAMHFLDPRFCDIDVLLQWQSVRKTSRGRMGMVSYHTNAETIDTMYYNNVTKSQGVCFGWLHALLISAWLTSANPKIMINDELNEALNSQRGSVDGGQQTRLGSNGSATNPVVKMDPSGKHLAKINRSRAIRVSFLLVAAYIVCWLPYNGLSLIQFVDPDLFNKHANQVYCLHGMIVFNS</sequence>
<feature type="signal peptide" evidence="2">
    <location>
        <begin position="1"/>
        <end position="16"/>
    </location>
</feature>
<name>A0A915DB38_9BILA</name>
<dbReference type="SUPFAM" id="SSF81321">
    <property type="entry name" value="Family A G protein-coupled receptor-like"/>
    <property type="match status" value="1"/>
</dbReference>
<feature type="region of interest" description="Disordered" evidence="1">
    <location>
        <begin position="125"/>
        <end position="145"/>
    </location>
</feature>
<feature type="chain" id="PRO_5037827630" evidence="2">
    <location>
        <begin position="17"/>
        <end position="215"/>
    </location>
</feature>
<organism evidence="3 4">
    <name type="scientific">Ditylenchus dipsaci</name>
    <dbReference type="NCBI Taxonomy" id="166011"/>
    <lineage>
        <taxon>Eukaryota</taxon>
        <taxon>Metazoa</taxon>
        <taxon>Ecdysozoa</taxon>
        <taxon>Nematoda</taxon>
        <taxon>Chromadorea</taxon>
        <taxon>Rhabditida</taxon>
        <taxon>Tylenchina</taxon>
        <taxon>Tylenchomorpha</taxon>
        <taxon>Sphaerularioidea</taxon>
        <taxon>Anguinidae</taxon>
        <taxon>Anguininae</taxon>
        <taxon>Ditylenchus</taxon>
    </lineage>
</organism>
<proteinExistence type="predicted"/>
<reference evidence="4" key="1">
    <citation type="submission" date="2022-11" db="UniProtKB">
        <authorList>
            <consortium name="WormBaseParasite"/>
        </authorList>
    </citation>
    <scope>IDENTIFICATION</scope>
</reference>